<evidence type="ECO:0000313" key="11">
    <source>
        <dbReference type="Proteomes" id="UP000325780"/>
    </source>
</evidence>
<feature type="compositionally biased region" description="Low complexity" evidence="8">
    <location>
        <begin position="214"/>
        <end position="223"/>
    </location>
</feature>
<keyword evidence="10" id="KW-0328">Glycosyltransferase</keyword>
<feature type="region of interest" description="Disordered" evidence="8">
    <location>
        <begin position="64"/>
        <end position="96"/>
    </location>
</feature>
<dbReference type="OrthoDB" id="196709at2759"/>
<feature type="transmembrane region" description="Helical" evidence="9">
    <location>
        <begin position="385"/>
        <end position="402"/>
    </location>
</feature>
<dbReference type="EMBL" id="ML742175">
    <property type="protein sequence ID" value="KAE8148112.1"/>
    <property type="molecule type" value="Genomic_DNA"/>
</dbReference>
<feature type="region of interest" description="Disordered" evidence="8">
    <location>
        <begin position="205"/>
        <end position="269"/>
    </location>
</feature>
<keyword evidence="7 9" id="KW-0472">Membrane</keyword>
<comment type="pathway">
    <text evidence="2">Glycolipid biosynthesis; glycosylphosphatidylinositol-anchor biosynthesis.</text>
</comment>
<evidence type="ECO:0000256" key="4">
    <source>
        <dbReference type="ARBA" id="ARBA00022502"/>
    </source>
</evidence>
<dbReference type="AlphaFoldDB" id="A0A5N6TP34"/>
<feature type="compositionally biased region" description="Pro residues" evidence="8">
    <location>
        <begin position="7"/>
        <end position="16"/>
    </location>
</feature>
<comment type="similarity">
    <text evidence="3">Belongs to the PIGC family.</text>
</comment>
<evidence type="ECO:0000256" key="2">
    <source>
        <dbReference type="ARBA" id="ARBA00004687"/>
    </source>
</evidence>
<sequence length="487" mass="52710">MPSLSESPPPVPPPVPVETHPNRTVGKPSGQQRALPDPNRLAPEDAYYSPALLRTRTAPAGYDESIRGLSGNSGAAPVAALRPPPVPAPKLRGTSRRRKRKGAWKKLLWVKQSYPDNYTDTETFLDHLQRNPRVRPYDFWPLVADSTVIVQHVCSVVIFVCCFIGIVQGRLSPVSVVCWSSVGTAMGWILWDAWVFRKHGESNVAERAPEGDDSSSSSSMTSSVNPSATRADQKDAQVHGLGLTMSHSETETGRRHSASLGESSQDVASPGHAHMPNIQYLPFDAPVASRLSARNRQRLSTVKSAFLIYCALLGLSPILKSLTKSTASDSIWAMSCWLLITNIFSFDYGSGEGAGATKFPASLSTNAAVMASTVLASRLPSTTHVFSLMLFSMEVFGLFPIFRRQLRHISWTGHVLLTLALVMAAGGAVGTTLRGGLTAAVVGSILGSILTALAMGGCSWWLISLQKYKNVVTGPWDPARPIIRRWE</sequence>
<evidence type="ECO:0000256" key="1">
    <source>
        <dbReference type="ARBA" id="ARBA00004141"/>
    </source>
</evidence>
<dbReference type="GO" id="GO:0016757">
    <property type="term" value="F:glycosyltransferase activity"/>
    <property type="evidence" value="ECO:0007669"/>
    <property type="project" value="UniProtKB-KW"/>
</dbReference>
<dbReference type="InterPro" id="IPR009450">
    <property type="entry name" value="Plno_GlcNAc_GPI2"/>
</dbReference>
<keyword evidence="4" id="KW-0337">GPI-anchor biosynthesis</keyword>
<evidence type="ECO:0000256" key="3">
    <source>
        <dbReference type="ARBA" id="ARBA00008321"/>
    </source>
</evidence>
<feature type="region of interest" description="Disordered" evidence="8">
    <location>
        <begin position="1"/>
        <end position="52"/>
    </location>
</feature>
<keyword evidence="11" id="KW-1185">Reference proteome</keyword>
<evidence type="ECO:0000313" key="10">
    <source>
        <dbReference type="EMBL" id="KAE8148112.1"/>
    </source>
</evidence>
<dbReference type="GO" id="GO:0000506">
    <property type="term" value="C:glycosylphosphatidylinositol-N-acetylglucosaminyltransferase (GPI-GnT) complex"/>
    <property type="evidence" value="ECO:0007669"/>
    <property type="project" value="TreeGrafter"/>
</dbReference>
<feature type="transmembrane region" description="Helical" evidence="9">
    <location>
        <begin position="439"/>
        <end position="463"/>
    </location>
</feature>
<evidence type="ECO:0000256" key="6">
    <source>
        <dbReference type="ARBA" id="ARBA00022989"/>
    </source>
</evidence>
<gene>
    <name evidence="10" type="ORF">BDV25DRAFT_159009</name>
</gene>
<keyword evidence="5 9" id="KW-0812">Transmembrane</keyword>
<evidence type="ECO:0000256" key="5">
    <source>
        <dbReference type="ARBA" id="ARBA00022692"/>
    </source>
</evidence>
<reference evidence="10 11" key="1">
    <citation type="submission" date="2019-04" db="EMBL/GenBank/DDBJ databases">
        <title>Friends and foes A comparative genomics study of 23 Aspergillus species from section Flavi.</title>
        <authorList>
            <consortium name="DOE Joint Genome Institute"/>
            <person name="Kjaerbolling I."/>
            <person name="Vesth T."/>
            <person name="Frisvad J.C."/>
            <person name="Nybo J.L."/>
            <person name="Theobald S."/>
            <person name="Kildgaard S."/>
            <person name="Isbrandt T."/>
            <person name="Kuo A."/>
            <person name="Sato A."/>
            <person name="Lyhne E.K."/>
            <person name="Kogle M.E."/>
            <person name="Wiebenga A."/>
            <person name="Kun R.S."/>
            <person name="Lubbers R.J."/>
            <person name="Makela M.R."/>
            <person name="Barry K."/>
            <person name="Chovatia M."/>
            <person name="Clum A."/>
            <person name="Daum C."/>
            <person name="Haridas S."/>
            <person name="He G."/>
            <person name="LaButti K."/>
            <person name="Lipzen A."/>
            <person name="Mondo S."/>
            <person name="Riley R."/>
            <person name="Salamov A."/>
            <person name="Simmons B.A."/>
            <person name="Magnuson J.K."/>
            <person name="Henrissat B."/>
            <person name="Mortensen U.H."/>
            <person name="Larsen T.O."/>
            <person name="Devries R.P."/>
            <person name="Grigoriev I.V."/>
            <person name="Machida M."/>
            <person name="Baker S.E."/>
            <person name="Andersen M.R."/>
        </authorList>
    </citation>
    <scope>NUCLEOTIDE SEQUENCE [LARGE SCALE GENOMIC DNA]</scope>
    <source>
        <strain evidence="10 11">IBT 18842</strain>
    </source>
</reference>
<name>A0A5N6TP34_ASPAV</name>
<accession>A0A5N6TP34</accession>
<proteinExistence type="inferred from homology"/>
<dbReference type="GO" id="GO:0006506">
    <property type="term" value="P:GPI anchor biosynthetic process"/>
    <property type="evidence" value="ECO:0007669"/>
    <property type="project" value="UniProtKB-UniPathway"/>
</dbReference>
<comment type="subcellular location">
    <subcellularLocation>
        <location evidence="1">Membrane</location>
        <topology evidence="1">Multi-pass membrane protein</topology>
    </subcellularLocation>
</comment>
<evidence type="ECO:0000256" key="7">
    <source>
        <dbReference type="ARBA" id="ARBA00023136"/>
    </source>
</evidence>
<evidence type="ECO:0000256" key="9">
    <source>
        <dbReference type="SAM" id="Phobius"/>
    </source>
</evidence>
<organism evidence="10 11">
    <name type="scientific">Aspergillus avenaceus</name>
    <dbReference type="NCBI Taxonomy" id="36643"/>
    <lineage>
        <taxon>Eukaryota</taxon>
        <taxon>Fungi</taxon>
        <taxon>Dikarya</taxon>
        <taxon>Ascomycota</taxon>
        <taxon>Pezizomycotina</taxon>
        <taxon>Eurotiomycetes</taxon>
        <taxon>Eurotiomycetidae</taxon>
        <taxon>Eurotiales</taxon>
        <taxon>Aspergillaceae</taxon>
        <taxon>Aspergillus</taxon>
        <taxon>Aspergillus subgen. Circumdati</taxon>
    </lineage>
</organism>
<keyword evidence="10" id="KW-0808">Transferase</keyword>
<keyword evidence="6 9" id="KW-1133">Transmembrane helix</keyword>
<dbReference type="PANTHER" id="PTHR12982">
    <property type="entry name" value="PHOSPHATIDYLINOSITOL GLYCAN, CLASS C"/>
    <property type="match status" value="1"/>
</dbReference>
<evidence type="ECO:0000256" key="8">
    <source>
        <dbReference type="SAM" id="MobiDB-lite"/>
    </source>
</evidence>
<feature type="transmembrane region" description="Helical" evidence="9">
    <location>
        <begin position="414"/>
        <end position="433"/>
    </location>
</feature>
<dbReference type="Proteomes" id="UP000325780">
    <property type="component" value="Unassembled WGS sequence"/>
</dbReference>
<dbReference type="UniPathway" id="UPA00196"/>
<protein>
    <submittedName>
        <fullName evidence="10">Phosphatidylinositol N-acetylglucosaminyltransferase-domain-containing protein</fullName>
    </submittedName>
</protein>
<dbReference type="PANTHER" id="PTHR12982:SF0">
    <property type="entry name" value="PHOSPHATIDYLINOSITOL N-ACETYLGLUCOSAMINYLTRANSFERASE SUBUNIT C"/>
    <property type="match status" value="1"/>
</dbReference>
<dbReference type="Pfam" id="PF06432">
    <property type="entry name" value="GPI2"/>
    <property type="match status" value="1"/>
</dbReference>